<accession>A0A077WIW9</accession>
<proteinExistence type="predicted"/>
<name>A0A077WIW9_9FUNG</name>
<gene>
    <name evidence="2" type="ORF">LRAMOSA09070</name>
</gene>
<organism evidence="2">
    <name type="scientific">Lichtheimia ramosa</name>
    <dbReference type="NCBI Taxonomy" id="688394"/>
    <lineage>
        <taxon>Eukaryota</taxon>
        <taxon>Fungi</taxon>
        <taxon>Fungi incertae sedis</taxon>
        <taxon>Mucoromycota</taxon>
        <taxon>Mucoromycotina</taxon>
        <taxon>Mucoromycetes</taxon>
        <taxon>Mucorales</taxon>
        <taxon>Lichtheimiaceae</taxon>
        <taxon>Lichtheimia</taxon>
    </lineage>
</organism>
<protein>
    <submittedName>
        <fullName evidence="2">Uncharacterized protein</fullName>
    </submittedName>
</protein>
<reference evidence="2" key="1">
    <citation type="journal article" date="2014" name="Genome Announc.">
        <title>De novo whole-genome sequence and genome annotation of Lichtheimia ramosa.</title>
        <authorList>
            <person name="Linde J."/>
            <person name="Schwartze V."/>
            <person name="Binder U."/>
            <person name="Lass-Florl C."/>
            <person name="Voigt K."/>
            <person name="Horn F."/>
        </authorList>
    </citation>
    <scope>NUCLEOTIDE SEQUENCE</scope>
    <source>
        <strain evidence="2">JMRC FSU:6197</strain>
    </source>
</reference>
<dbReference type="AlphaFoldDB" id="A0A077WIW9"/>
<evidence type="ECO:0000256" key="1">
    <source>
        <dbReference type="SAM" id="MobiDB-lite"/>
    </source>
</evidence>
<dbReference type="EMBL" id="LK023320">
    <property type="protein sequence ID" value="CDS06542.1"/>
    <property type="molecule type" value="Genomic_DNA"/>
</dbReference>
<feature type="region of interest" description="Disordered" evidence="1">
    <location>
        <begin position="20"/>
        <end position="58"/>
    </location>
</feature>
<sequence>MDALSIWIRRQLLSVTKNTDDNVEDEVDEEARSTSTVNPRDQLLHTHRRRRQDRPFRRTSVQLALPDVAVS</sequence>
<evidence type="ECO:0000313" key="2">
    <source>
        <dbReference type="EMBL" id="CDS06542.1"/>
    </source>
</evidence>